<evidence type="ECO:0000313" key="1">
    <source>
        <dbReference type="EMBL" id="THV60746.1"/>
    </source>
</evidence>
<dbReference type="InterPro" id="IPR007358">
    <property type="entry name" value="Nucleoid_associated_NdpA"/>
</dbReference>
<reference evidence="1 2" key="1">
    <citation type="submission" date="2019-01" db="EMBL/GenBank/DDBJ databases">
        <authorList>
            <person name="B I."/>
            <person name="Ch S."/>
            <person name="Ch V.R."/>
        </authorList>
    </citation>
    <scope>NUCLEOTIDE SEQUENCE [LARGE SCALE GENOMIC DNA]</scope>
    <source>
        <strain evidence="1 2">JC507</strain>
    </source>
</reference>
<dbReference type="Pfam" id="PF04245">
    <property type="entry name" value="NA37"/>
    <property type="match status" value="1"/>
</dbReference>
<organism evidence="1 2">
    <name type="scientific">Chryseobacterium candidae</name>
    <dbReference type="NCBI Taxonomy" id="1978493"/>
    <lineage>
        <taxon>Bacteria</taxon>
        <taxon>Pseudomonadati</taxon>
        <taxon>Bacteroidota</taxon>
        <taxon>Flavobacteriia</taxon>
        <taxon>Flavobacteriales</taxon>
        <taxon>Weeksellaceae</taxon>
        <taxon>Chryseobacterium group</taxon>
        <taxon>Chryseobacterium</taxon>
    </lineage>
</organism>
<comment type="caution">
    <text evidence="1">The sequence shown here is derived from an EMBL/GenBank/DDBJ whole genome shotgun (WGS) entry which is preliminary data.</text>
</comment>
<gene>
    <name evidence="1" type="ORF">EK417_09175</name>
</gene>
<protein>
    <submittedName>
        <fullName evidence="1">Nucleoid-associated protein</fullName>
    </submittedName>
</protein>
<keyword evidence="2" id="KW-1185">Reference proteome</keyword>
<dbReference type="EMBL" id="SDLV01000016">
    <property type="protein sequence ID" value="THV60746.1"/>
    <property type="molecule type" value="Genomic_DNA"/>
</dbReference>
<sequence>MDFTEVELFKIVTHHVGNKLRDEKYFLSQEETVIEKETKNYLLKYFLSSVRNEELYRFSHTVDIELNNIYSVVQDIFNDSASFILNSQNIAKLLYESSMHPKIKDGQLNIVLFANAIIDKNKTDAIGIFKSESNAPFLQIEKNNSKFNISHQFGFDLKELDKGCIIFNTDDEGYKVAVVDRSKSAEAQYWKDDFLNIEIIKNEYHQTNQFLGIAKQFVTNQLSNEFKVTKPDQVDFLNKSVDYFKNHEVFDRNDFEKAVFADENVIDAFRSFNHTYSSENEIDLPDSFEISEKAVKKQARSFKNIVKLDKNFHIYIHGNRDLIEQGVDENGRKFYKIFYENEM</sequence>
<accession>A0ABY2R845</accession>
<evidence type="ECO:0000313" key="2">
    <source>
        <dbReference type="Proteomes" id="UP000306038"/>
    </source>
</evidence>
<dbReference type="Proteomes" id="UP000306038">
    <property type="component" value="Unassembled WGS sequence"/>
</dbReference>
<proteinExistence type="predicted"/>
<dbReference type="RefSeq" id="WP_136521998.1">
    <property type="nucleotide sequence ID" value="NZ_SDLV01000016.1"/>
</dbReference>
<name>A0ABY2R845_9FLAO</name>